<proteinExistence type="inferred from homology"/>
<dbReference type="Proteomes" id="UP000321301">
    <property type="component" value="Unassembled WGS sequence"/>
</dbReference>
<dbReference type="PANTHER" id="PTHR35093">
    <property type="entry name" value="OUTER MEMBRANE PROTEIN NMB0088-RELATED"/>
    <property type="match status" value="1"/>
</dbReference>
<evidence type="ECO:0000313" key="8">
    <source>
        <dbReference type="EMBL" id="GEO22580.1"/>
    </source>
</evidence>
<dbReference type="AlphaFoldDB" id="A0A512CEU2"/>
<keyword evidence="7" id="KW-0998">Cell outer membrane</keyword>
<sequence>MYQITWGLKQKKGFNRIDMKGFKLILSLSALAAFHINDVKAQSGYVEDALRFSQYGSNGTARITSLGGTGNSLGGDLSNIHNNPAGLGFYQNSEFSFTAGYSDWNASTSLLGQTENFNKTNFSLPNLGVVISRAKGPLEVGDWRGGSFGISINRQATYNNDFGYFSNQFDQGSILDYYVDVYNDIGVPGGTDGLFFDAFLINPVSGGGYDYSPNATLALEKTEKVQNEGTMSQIGFSYGGNYKNKLFIGASIGINSISYSSTKTYDEEFLDDNNQTSLFSSLQENLTLTGSGVNVGLGIIYKPIDELNVGLNFKSPTWTQFNEEYDADIFANFFPPFQDPEFGNVSESDAQTDIFMSSYSLRTPMRIGTGLTYFFGKNGFITADANFLDYSSANLRSNVFNTEQDNIEISNLYGQTINYSVGGELRVKMFRLRAGYAYFGDPIKDPGNLDRSTNQISGGVGVKLSGFSIDLGLVNSKFNSYYSSFPGADLAITDNNRTTGLLTLGFSF</sequence>
<keyword evidence="9" id="KW-1185">Reference proteome</keyword>
<gene>
    <name evidence="8" type="ORF">CQA01_31140</name>
</gene>
<evidence type="ECO:0000256" key="2">
    <source>
        <dbReference type="ARBA" id="ARBA00008163"/>
    </source>
</evidence>
<evidence type="ECO:0000256" key="6">
    <source>
        <dbReference type="ARBA" id="ARBA00023136"/>
    </source>
</evidence>
<dbReference type="GO" id="GO:0015483">
    <property type="term" value="F:long-chain fatty acid transporting porin activity"/>
    <property type="evidence" value="ECO:0007669"/>
    <property type="project" value="TreeGrafter"/>
</dbReference>
<evidence type="ECO:0000256" key="1">
    <source>
        <dbReference type="ARBA" id="ARBA00004571"/>
    </source>
</evidence>
<evidence type="ECO:0000256" key="3">
    <source>
        <dbReference type="ARBA" id="ARBA00022452"/>
    </source>
</evidence>
<evidence type="ECO:0000313" key="9">
    <source>
        <dbReference type="Proteomes" id="UP000321301"/>
    </source>
</evidence>
<comment type="caution">
    <text evidence="8">The sequence shown here is derived from an EMBL/GenBank/DDBJ whole genome shotgun (WGS) entry which is preliminary data.</text>
</comment>
<reference evidence="8 9" key="1">
    <citation type="submission" date="2019-07" db="EMBL/GenBank/DDBJ databases">
        <title>Whole genome shotgun sequence of Cyclobacterium qasimii NBRC 106168.</title>
        <authorList>
            <person name="Hosoyama A."/>
            <person name="Uohara A."/>
            <person name="Ohji S."/>
            <person name="Ichikawa N."/>
        </authorList>
    </citation>
    <scope>NUCLEOTIDE SEQUENCE [LARGE SCALE GENOMIC DNA]</scope>
    <source>
        <strain evidence="8 9">NBRC 106168</strain>
    </source>
</reference>
<evidence type="ECO:0000256" key="7">
    <source>
        <dbReference type="ARBA" id="ARBA00023237"/>
    </source>
</evidence>
<keyword evidence="5" id="KW-0732">Signal</keyword>
<dbReference type="SUPFAM" id="SSF56935">
    <property type="entry name" value="Porins"/>
    <property type="match status" value="1"/>
</dbReference>
<dbReference type="GO" id="GO:0009279">
    <property type="term" value="C:cell outer membrane"/>
    <property type="evidence" value="ECO:0007669"/>
    <property type="project" value="UniProtKB-SubCell"/>
</dbReference>
<dbReference type="Gene3D" id="2.40.160.60">
    <property type="entry name" value="Outer membrane protein transport protein (OMPP1/FadL/TodX)"/>
    <property type="match status" value="1"/>
</dbReference>
<dbReference type="PANTHER" id="PTHR35093:SF8">
    <property type="entry name" value="OUTER MEMBRANE PROTEIN NMB0088-RELATED"/>
    <property type="match status" value="1"/>
</dbReference>
<evidence type="ECO:0000256" key="4">
    <source>
        <dbReference type="ARBA" id="ARBA00022692"/>
    </source>
</evidence>
<keyword evidence="4" id="KW-0812">Transmembrane</keyword>
<dbReference type="InterPro" id="IPR005017">
    <property type="entry name" value="OMPP1/FadL/TodX"/>
</dbReference>
<comment type="similarity">
    <text evidence="2">Belongs to the OmpP1/FadL family.</text>
</comment>
<dbReference type="EMBL" id="BJYV01000016">
    <property type="protein sequence ID" value="GEO22580.1"/>
    <property type="molecule type" value="Genomic_DNA"/>
</dbReference>
<organism evidence="8 9">
    <name type="scientific">Cyclobacterium qasimii</name>
    <dbReference type="NCBI Taxonomy" id="1350429"/>
    <lineage>
        <taxon>Bacteria</taxon>
        <taxon>Pseudomonadati</taxon>
        <taxon>Bacteroidota</taxon>
        <taxon>Cytophagia</taxon>
        <taxon>Cytophagales</taxon>
        <taxon>Cyclobacteriaceae</taxon>
        <taxon>Cyclobacterium</taxon>
    </lineage>
</organism>
<comment type="subcellular location">
    <subcellularLocation>
        <location evidence="1">Cell outer membrane</location>
        <topology evidence="1">Multi-pass membrane protein</topology>
    </subcellularLocation>
</comment>
<protein>
    <submittedName>
        <fullName evidence="8">Transporter</fullName>
    </submittedName>
</protein>
<name>A0A512CEU2_9BACT</name>
<accession>A0A512CEU2</accession>
<keyword evidence="3" id="KW-1134">Transmembrane beta strand</keyword>
<evidence type="ECO:0000256" key="5">
    <source>
        <dbReference type="ARBA" id="ARBA00022729"/>
    </source>
</evidence>
<keyword evidence="6" id="KW-0472">Membrane</keyword>